<dbReference type="AlphaFoldDB" id="A0A8J2QTA9"/>
<keyword evidence="7" id="KW-1185">Reference proteome</keyword>
<evidence type="ECO:0000256" key="4">
    <source>
        <dbReference type="ARBA" id="ARBA00023180"/>
    </source>
</evidence>
<protein>
    <submittedName>
        <fullName evidence="6">(African queen) hypothetical protein</fullName>
    </submittedName>
</protein>
<keyword evidence="4" id="KW-0325">Glycoprotein</keyword>
<dbReference type="PANTHER" id="PTHR43142:SF1">
    <property type="entry name" value="CARBOXYLIC ESTER HYDROLASE"/>
    <property type="match status" value="1"/>
</dbReference>
<dbReference type="GO" id="GO:0052689">
    <property type="term" value="F:carboxylic ester hydrolase activity"/>
    <property type="evidence" value="ECO:0007669"/>
    <property type="project" value="UniProtKB-KW"/>
</dbReference>
<comment type="similarity">
    <text evidence="1">Belongs to the type-B carboxylesterase/lipase family.</text>
</comment>
<dbReference type="Gene3D" id="3.40.50.1820">
    <property type="entry name" value="alpha/beta hydrolase"/>
    <property type="match status" value="1"/>
</dbReference>
<evidence type="ECO:0000256" key="3">
    <source>
        <dbReference type="ARBA" id="ARBA00022801"/>
    </source>
</evidence>
<keyword evidence="3" id="KW-0378">Hydrolase</keyword>
<evidence type="ECO:0000313" key="7">
    <source>
        <dbReference type="Proteomes" id="UP000789524"/>
    </source>
</evidence>
<dbReference type="InterPro" id="IPR002018">
    <property type="entry name" value="CarbesteraseB"/>
</dbReference>
<dbReference type="OrthoDB" id="19653at2759"/>
<evidence type="ECO:0000256" key="1">
    <source>
        <dbReference type="ARBA" id="ARBA00005964"/>
    </source>
</evidence>
<keyword evidence="2" id="KW-0719">Serine esterase</keyword>
<evidence type="ECO:0000313" key="6">
    <source>
        <dbReference type="EMBL" id="CAG9567488.1"/>
    </source>
</evidence>
<dbReference type="InterPro" id="IPR029058">
    <property type="entry name" value="AB_hydrolase_fold"/>
</dbReference>
<dbReference type="Proteomes" id="UP000789524">
    <property type="component" value="Unassembled WGS sequence"/>
</dbReference>
<dbReference type="Pfam" id="PF00135">
    <property type="entry name" value="COesterase"/>
    <property type="match status" value="1"/>
</dbReference>
<proteinExistence type="inferred from homology"/>
<reference evidence="6" key="1">
    <citation type="submission" date="2021-09" db="EMBL/GenBank/DDBJ databases">
        <authorList>
            <person name="Martin H S."/>
        </authorList>
    </citation>
    <scope>NUCLEOTIDE SEQUENCE</scope>
</reference>
<dbReference type="SUPFAM" id="SSF53474">
    <property type="entry name" value="alpha/beta-Hydrolases"/>
    <property type="match status" value="1"/>
</dbReference>
<evidence type="ECO:0000259" key="5">
    <source>
        <dbReference type="Pfam" id="PF00135"/>
    </source>
</evidence>
<evidence type="ECO:0000256" key="2">
    <source>
        <dbReference type="ARBA" id="ARBA00022487"/>
    </source>
</evidence>
<organism evidence="6 7">
    <name type="scientific">Danaus chrysippus</name>
    <name type="common">African queen</name>
    <dbReference type="NCBI Taxonomy" id="151541"/>
    <lineage>
        <taxon>Eukaryota</taxon>
        <taxon>Metazoa</taxon>
        <taxon>Ecdysozoa</taxon>
        <taxon>Arthropoda</taxon>
        <taxon>Hexapoda</taxon>
        <taxon>Insecta</taxon>
        <taxon>Pterygota</taxon>
        <taxon>Neoptera</taxon>
        <taxon>Endopterygota</taxon>
        <taxon>Lepidoptera</taxon>
        <taxon>Glossata</taxon>
        <taxon>Ditrysia</taxon>
        <taxon>Papilionoidea</taxon>
        <taxon>Nymphalidae</taxon>
        <taxon>Danainae</taxon>
        <taxon>Danaini</taxon>
        <taxon>Danaina</taxon>
        <taxon>Danaus</taxon>
        <taxon>Anosia</taxon>
    </lineage>
</organism>
<accession>A0A8J2QTA9</accession>
<sequence>MSGTIYRPLVVREADITIANRIAAQLGFQTDNGELAVQYLSKVHPHLVIKASLDLGIHFRPCVEKIFDGIDPLITNYPANMSIRRSIPIMMGYCDSETMFRYHDKETFSRNIFDLYINSTYDLGDDVDVGNIVKQFYLGDKEISIEVINEISAFDSDFNFVHPIQTRIKELLSHGSTVYHYMFTYSGDRNFVKKRCKNKLKGACHADDIAFLFDISYEGKPTDRDQLMINRMTSLYANFAKFGNPTPKISKLLPVEWLPVKQDLSCFVIGDELSHSMRPFYDRMSFWDLFCEFYKNKLKYFKVNKNDKMMNEKNNKHNNL</sequence>
<dbReference type="PANTHER" id="PTHR43142">
    <property type="entry name" value="CARBOXYLIC ESTER HYDROLASE"/>
    <property type="match status" value="1"/>
</dbReference>
<name>A0A8J2QTA9_9NEOP</name>
<feature type="domain" description="Carboxylesterase type B" evidence="5">
    <location>
        <begin position="1"/>
        <end position="273"/>
    </location>
</feature>
<gene>
    <name evidence="6" type="ORF">DCHRY22_LOCUS7743</name>
</gene>
<comment type="caution">
    <text evidence="6">The sequence shown here is derived from an EMBL/GenBank/DDBJ whole genome shotgun (WGS) entry which is preliminary data.</text>
</comment>
<dbReference type="EMBL" id="CAKASE010000058">
    <property type="protein sequence ID" value="CAG9567488.1"/>
    <property type="molecule type" value="Genomic_DNA"/>
</dbReference>